<dbReference type="Pfam" id="PF07733">
    <property type="entry name" value="DNA_pol3_alpha"/>
    <property type="match status" value="1"/>
</dbReference>
<dbReference type="PANTHER" id="PTHR32294">
    <property type="entry name" value="DNA POLYMERASE III SUBUNIT ALPHA"/>
    <property type="match status" value="1"/>
</dbReference>
<gene>
    <name evidence="2" type="ORF">B2A_04324</name>
</gene>
<feature type="domain" description="Bacterial DNA polymerase III alpha subunit NTPase" evidence="1">
    <location>
        <begin position="1"/>
        <end position="75"/>
    </location>
</feature>
<dbReference type="PANTHER" id="PTHR32294:SF0">
    <property type="entry name" value="DNA POLYMERASE III SUBUNIT ALPHA"/>
    <property type="match status" value="1"/>
</dbReference>
<evidence type="ECO:0000259" key="1">
    <source>
        <dbReference type="Pfam" id="PF07733"/>
    </source>
</evidence>
<organism evidence="2">
    <name type="scientific">mine drainage metagenome</name>
    <dbReference type="NCBI Taxonomy" id="410659"/>
    <lineage>
        <taxon>unclassified sequences</taxon>
        <taxon>metagenomes</taxon>
        <taxon>ecological metagenomes</taxon>
    </lineage>
</organism>
<protein>
    <submittedName>
        <fullName evidence="2">Bacterial DNA polymerase III, alpha subunit domain protein</fullName>
        <ecNumber evidence="2">2.7.7.7</ecNumber>
    </submittedName>
</protein>
<evidence type="ECO:0000313" key="2">
    <source>
        <dbReference type="EMBL" id="EQD58526.1"/>
    </source>
</evidence>
<keyword evidence="2" id="KW-0808">Transferase</keyword>
<dbReference type="GO" id="GO:0008408">
    <property type="term" value="F:3'-5' exonuclease activity"/>
    <property type="evidence" value="ECO:0007669"/>
    <property type="project" value="InterPro"/>
</dbReference>
<dbReference type="GO" id="GO:0006260">
    <property type="term" value="P:DNA replication"/>
    <property type="evidence" value="ECO:0007669"/>
    <property type="project" value="InterPro"/>
</dbReference>
<proteinExistence type="predicted"/>
<feature type="non-terminal residue" evidence="2">
    <location>
        <position position="75"/>
    </location>
</feature>
<accession>T1ACK0</accession>
<dbReference type="InterPro" id="IPR004805">
    <property type="entry name" value="DnaE2/DnaE/PolC"/>
</dbReference>
<dbReference type="GO" id="GO:0003887">
    <property type="term" value="F:DNA-directed DNA polymerase activity"/>
    <property type="evidence" value="ECO:0007669"/>
    <property type="project" value="UniProtKB-EC"/>
</dbReference>
<sequence length="75" mass="8680">MVAWALTITDLDPLRFGLLFERFLNPERVSMPDFDIDFCQDRRDEVIAYVRGEYGADRVAQIITFGKLQARAAVR</sequence>
<comment type="caution">
    <text evidence="2">The sequence shown here is derived from an EMBL/GenBank/DDBJ whole genome shotgun (WGS) entry which is preliminary data.</text>
</comment>
<reference evidence="2" key="2">
    <citation type="journal article" date="2014" name="ISME J.">
        <title>Microbial stratification in low pH oxic and suboxic macroscopic growths along an acid mine drainage.</title>
        <authorList>
            <person name="Mendez-Garcia C."/>
            <person name="Mesa V."/>
            <person name="Sprenger R.R."/>
            <person name="Richter M."/>
            <person name="Diez M.S."/>
            <person name="Solano J."/>
            <person name="Bargiela R."/>
            <person name="Golyshina O.V."/>
            <person name="Manteca A."/>
            <person name="Ramos J.L."/>
            <person name="Gallego J.R."/>
            <person name="Llorente I."/>
            <person name="Martins Dos Santos V.A."/>
            <person name="Jensen O.N."/>
            <person name="Pelaez A.I."/>
            <person name="Sanchez J."/>
            <person name="Ferrer M."/>
        </authorList>
    </citation>
    <scope>NUCLEOTIDE SEQUENCE</scope>
</reference>
<reference evidence="2" key="1">
    <citation type="submission" date="2013-08" db="EMBL/GenBank/DDBJ databases">
        <authorList>
            <person name="Mendez C."/>
            <person name="Richter M."/>
            <person name="Ferrer M."/>
            <person name="Sanchez J."/>
        </authorList>
    </citation>
    <scope>NUCLEOTIDE SEQUENCE</scope>
</reference>
<dbReference type="InterPro" id="IPR011708">
    <property type="entry name" value="DNA_pol3_alpha_NTPase_dom"/>
</dbReference>
<dbReference type="EC" id="2.7.7.7" evidence="2"/>
<name>T1ACK0_9ZZZZ</name>
<dbReference type="EMBL" id="AUZZ01002899">
    <property type="protein sequence ID" value="EQD58526.1"/>
    <property type="molecule type" value="Genomic_DNA"/>
</dbReference>
<dbReference type="AlphaFoldDB" id="T1ACK0"/>
<keyword evidence="2" id="KW-0548">Nucleotidyltransferase</keyword>